<feature type="region of interest" description="Disordered" evidence="1">
    <location>
        <begin position="87"/>
        <end position="114"/>
    </location>
</feature>
<dbReference type="Proteomes" id="UP001301769">
    <property type="component" value="Unassembled WGS sequence"/>
</dbReference>
<evidence type="ECO:0000256" key="1">
    <source>
        <dbReference type="SAM" id="MobiDB-lite"/>
    </source>
</evidence>
<keyword evidence="3" id="KW-1185">Reference proteome</keyword>
<evidence type="ECO:0000313" key="2">
    <source>
        <dbReference type="EMBL" id="KAK4211711.1"/>
    </source>
</evidence>
<dbReference type="GO" id="GO:0017025">
    <property type="term" value="F:TBP-class protein binding"/>
    <property type="evidence" value="ECO:0007669"/>
    <property type="project" value="TreeGrafter"/>
</dbReference>
<evidence type="ECO:0000313" key="3">
    <source>
        <dbReference type="Proteomes" id="UP001301769"/>
    </source>
</evidence>
<dbReference type="GO" id="GO:0042790">
    <property type="term" value="P:nucleolar large rRNA transcription by RNA polymerase I"/>
    <property type="evidence" value="ECO:0007669"/>
    <property type="project" value="TreeGrafter"/>
</dbReference>
<dbReference type="PANTHER" id="PTHR28244">
    <property type="entry name" value="RNA POLYMERASE I-SPECIFIC TRANSCRIPTION INITIATION FACTOR RRN11"/>
    <property type="match status" value="1"/>
</dbReference>
<name>A0AAN6Y5G3_9PEZI</name>
<dbReference type="GO" id="GO:0001164">
    <property type="term" value="F:RNA polymerase I core promoter sequence-specific DNA binding"/>
    <property type="evidence" value="ECO:0007669"/>
    <property type="project" value="TreeGrafter"/>
</dbReference>
<feature type="region of interest" description="Disordered" evidence="1">
    <location>
        <begin position="1"/>
        <end position="71"/>
    </location>
</feature>
<reference evidence="2" key="2">
    <citation type="submission" date="2023-05" db="EMBL/GenBank/DDBJ databases">
        <authorList>
            <consortium name="Lawrence Berkeley National Laboratory"/>
            <person name="Steindorff A."/>
            <person name="Hensen N."/>
            <person name="Bonometti L."/>
            <person name="Westerberg I."/>
            <person name="Brannstrom I.O."/>
            <person name="Guillou S."/>
            <person name="Cros-Aarteil S."/>
            <person name="Calhoun S."/>
            <person name="Haridas S."/>
            <person name="Kuo A."/>
            <person name="Mondo S."/>
            <person name="Pangilinan J."/>
            <person name="Riley R."/>
            <person name="Labutti K."/>
            <person name="Andreopoulos B."/>
            <person name="Lipzen A."/>
            <person name="Chen C."/>
            <person name="Yanf M."/>
            <person name="Daum C."/>
            <person name="Ng V."/>
            <person name="Clum A."/>
            <person name="Ohm R."/>
            <person name="Martin F."/>
            <person name="Silar P."/>
            <person name="Natvig D."/>
            <person name="Lalanne C."/>
            <person name="Gautier V."/>
            <person name="Ament-Velasquez S.L."/>
            <person name="Kruys A."/>
            <person name="Hutchinson M.I."/>
            <person name="Powell A.J."/>
            <person name="Barry K."/>
            <person name="Miller A.N."/>
            <person name="Grigoriev I.V."/>
            <person name="Debuchy R."/>
            <person name="Gladieux P."/>
            <person name="Thoren M.H."/>
            <person name="Johannesson H."/>
        </authorList>
    </citation>
    <scope>NUCLEOTIDE SEQUENCE</scope>
    <source>
        <strain evidence="2">PSN293</strain>
    </source>
</reference>
<dbReference type="GO" id="GO:0070860">
    <property type="term" value="C:RNA polymerase I core factor complex"/>
    <property type="evidence" value="ECO:0007669"/>
    <property type="project" value="TreeGrafter"/>
</dbReference>
<feature type="compositionally biased region" description="Polar residues" evidence="1">
    <location>
        <begin position="42"/>
        <end position="51"/>
    </location>
</feature>
<organism evidence="2 3">
    <name type="scientific">Rhypophila decipiens</name>
    <dbReference type="NCBI Taxonomy" id="261697"/>
    <lineage>
        <taxon>Eukaryota</taxon>
        <taxon>Fungi</taxon>
        <taxon>Dikarya</taxon>
        <taxon>Ascomycota</taxon>
        <taxon>Pezizomycotina</taxon>
        <taxon>Sordariomycetes</taxon>
        <taxon>Sordariomycetidae</taxon>
        <taxon>Sordariales</taxon>
        <taxon>Naviculisporaceae</taxon>
        <taxon>Rhypophila</taxon>
    </lineage>
</organism>
<feature type="compositionally biased region" description="Acidic residues" evidence="1">
    <location>
        <begin position="156"/>
        <end position="176"/>
    </location>
</feature>
<sequence>MDKPLIATSSSSSNKRKRKTENAVPTSSTSTNGHGGSGISSNPKGPTGRNNAKSHDNTIAPVEGTVNPFSHSPSTIEQFALAGLSIDNPVPSRIHPHFPHKPIPEPRPRQTQQFVDPRVEGVAERRAWAAKHKKDANAHFFQAEVDDAASIAATTTDDEDDAATTSADENENEEELQVAHEKSFGPLLEIIRKSLTERDIVTAKMAFGLLINSEIGGRVVDLRYPGYWDSGFVEYWKLGLEILQTEVEVAEQEQKGNKSGLPDMYNVAN</sequence>
<protein>
    <submittedName>
        <fullName evidence="2">Uncharacterized protein</fullName>
    </submittedName>
</protein>
<comment type="caution">
    <text evidence="2">The sequence shown here is derived from an EMBL/GenBank/DDBJ whole genome shotgun (WGS) entry which is preliminary data.</text>
</comment>
<dbReference type="PANTHER" id="PTHR28244:SF1">
    <property type="entry name" value="RNA POLYMERASE I-SPECIFIC TRANSCRIPTION INITIATION FACTOR RRN11"/>
    <property type="match status" value="1"/>
</dbReference>
<dbReference type="InterPro" id="IPR053029">
    <property type="entry name" value="RNA_pol_I-specific_init_factor"/>
</dbReference>
<gene>
    <name evidence="2" type="ORF">QBC37DRAFT_389459</name>
</gene>
<feature type="region of interest" description="Disordered" evidence="1">
    <location>
        <begin position="155"/>
        <end position="178"/>
    </location>
</feature>
<reference evidence="2" key="1">
    <citation type="journal article" date="2023" name="Mol. Phylogenet. Evol.">
        <title>Genome-scale phylogeny and comparative genomics of the fungal order Sordariales.</title>
        <authorList>
            <person name="Hensen N."/>
            <person name="Bonometti L."/>
            <person name="Westerberg I."/>
            <person name="Brannstrom I.O."/>
            <person name="Guillou S."/>
            <person name="Cros-Aarteil S."/>
            <person name="Calhoun S."/>
            <person name="Haridas S."/>
            <person name="Kuo A."/>
            <person name="Mondo S."/>
            <person name="Pangilinan J."/>
            <person name="Riley R."/>
            <person name="LaButti K."/>
            <person name="Andreopoulos B."/>
            <person name="Lipzen A."/>
            <person name="Chen C."/>
            <person name="Yan M."/>
            <person name="Daum C."/>
            <person name="Ng V."/>
            <person name="Clum A."/>
            <person name="Steindorff A."/>
            <person name="Ohm R.A."/>
            <person name="Martin F."/>
            <person name="Silar P."/>
            <person name="Natvig D.O."/>
            <person name="Lalanne C."/>
            <person name="Gautier V."/>
            <person name="Ament-Velasquez S.L."/>
            <person name="Kruys A."/>
            <person name="Hutchinson M.I."/>
            <person name="Powell A.J."/>
            <person name="Barry K."/>
            <person name="Miller A.N."/>
            <person name="Grigoriev I.V."/>
            <person name="Debuchy R."/>
            <person name="Gladieux P."/>
            <person name="Hiltunen Thoren M."/>
            <person name="Johannesson H."/>
        </authorList>
    </citation>
    <scope>NUCLEOTIDE SEQUENCE</scope>
    <source>
        <strain evidence="2">PSN293</strain>
    </source>
</reference>
<dbReference type="AlphaFoldDB" id="A0AAN6Y5G3"/>
<dbReference type="EMBL" id="MU858143">
    <property type="protein sequence ID" value="KAK4211711.1"/>
    <property type="molecule type" value="Genomic_DNA"/>
</dbReference>
<proteinExistence type="predicted"/>
<accession>A0AAN6Y5G3</accession>